<dbReference type="AlphaFoldDB" id="A0A6P5FJ68"/>
<evidence type="ECO:0000313" key="2">
    <source>
        <dbReference type="Proteomes" id="UP000515123"/>
    </source>
</evidence>
<dbReference type="OrthoDB" id="2095648at2759"/>
<reference evidence="3" key="2">
    <citation type="submission" date="2025-08" db="UniProtKB">
        <authorList>
            <consortium name="RefSeq"/>
        </authorList>
    </citation>
    <scope>IDENTIFICATION</scope>
    <source>
        <tissue evidence="3">Leaf</tissue>
    </source>
</reference>
<proteinExistence type="predicted"/>
<protein>
    <submittedName>
        <fullName evidence="3">F-box only protein 13</fullName>
    </submittedName>
</protein>
<dbReference type="GeneID" id="109715404"/>
<evidence type="ECO:0000313" key="3">
    <source>
        <dbReference type="RefSeq" id="XP_020095974.1"/>
    </source>
</evidence>
<feature type="region of interest" description="Disordered" evidence="1">
    <location>
        <begin position="79"/>
        <end position="101"/>
    </location>
</feature>
<name>A0A6P5FJ68_ANACO</name>
<dbReference type="PANTHER" id="PTHR31672">
    <property type="entry name" value="BNACNNG10540D PROTEIN"/>
    <property type="match status" value="1"/>
</dbReference>
<evidence type="ECO:0000256" key="1">
    <source>
        <dbReference type="SAM" id="MobiDB-lite"/>
    </source>
</evidence>
<sequence length="392" mass="42899">MDALARSIFSFVSSGCLARSPSAFFPPARGLQAVWRSFALRLLLLLLSLLRSPLGPLLSSIHPLPRSLFLDSSCLAIGPPSSSRSPPPTRHEPSSPPPPSIPVASSRGFVCLRSPSSGELTVSNPVTGSSRKIPPFDPPDLLAIAMASPSSPHDPSSYHLVLVYGASPHLASRVFDSQTDAWGEEIPLSPHKPTGSSEPQVPGDEPVYFLSKTGDVVAANMQRSPCKQYSSVFATENGDDVVYFLSHSGTVVGCNLTKRSFFEHPRLLPAYYEYSIDIALFRGELCAIVLSEFLETASLRVWRFARETMTWHQVAAMPPSMSHEFFGKKVDINCVGFKDWIFTCLNSGDFSSCVVYDLGRDQWVEIPKCRVDGEAKEFVCAFPFEPRLEAVV</sequence>
<dbReference type="PANTHER" id="PTHR31672:SF7">
    <property type="entry name" value="F-BOX DOMAIN-CONTAINING PROTEIN"/>
    <property type="match status" value="1"/>
</dbReference>
<organism evidence="2 3">
    <name type="scientific">Ananas comosus</name>
    <name type="common">Pineapple</name>
    <name type="synonym">Ananas ananas</name>
    <dbReference type="NCBI Taxonomy" id="4615"/>
    <lineage>
        <taxon>Eukaryota</taxon>
        <taxon>Viridiplantae</taxon>
        <taxon>Streptophyta</taxon>
        <taxon>Embryophyta</taxon>
        <taxon>Tracheophyta</taxon>
        <taxon>Spermatophyta</taxon>
        <taxon>Magnoliopsida</taxon>
        <taxon>Liliopsida</taxon>
        <taxon>Poales</taxon>
        <taxon>Bromeliaceae</taxon>
        <taxon>Bromelioideae</taxon>
        <taxon>Ananas</taxon>
    </lineage>
</organism>
<reference evidence="2" key="1">
    <citation type="journal article" date="2015" name="Nat. Genet.">
        <title>The pineapple genome and the evolution of CAM photosynthesis.</title>
        <authorList>
            <person name="Ming R."/>
            <person name="VanBuren R."/>
            <person name="Wai C.M."/>
            <person name="Tang H."/>
            <person name="Schatz M.C."/>
            <person name="Bowers J.E."/>
            <person name="Lyons E."/>
            <person name="Wang M.L."/>
            <person name="Chen J."/>
            <person name="Biggers E."/>
            <person name="Zhang J."/>
            <person name="Huang L."/>
            <person name="Zhang L."/>
            <person name="Miao W."/>
            <person name="Zhang J."/>
            <person name="Ye Z."/>
            <person name="Miao C."/>
            <person name="Lin Z."/>
            <person name="Wang H."/>
            <person name="Zhou H."/>
            <person name="Yim W.C."/>
            <person name="Priest H.D."/>
            <person name="Zheng C."/>
            <person name="Woodhouse M."/>
            <person name="Edger P.P."/>
            <person name="Guyot R."/>
            <person name="Guo H.B."/>
            <person name="Guo H."/>
            <person name="Zheng G."/>
            <person name="Singh R."/>
            <person name="Sharma A."/>
            <person name="Min X."/>
            <person name="Zheng Y."/>
            <person name="Lee H."/>
            <person name="Gurtowski J."/>
            <person name="Sedlazeck F.J."/>
            <person name="Harkess A."/>
            <person name="McKain M.R."/>
            <person name="Liao Z."/>
            <person name="Fang J."/>
            <person name="Liu J."/>
            <person name="Zhang X."/>
            <person name="Zhang Q."/>
            <person name="Hu W."/>
            <person name="Qin Y."/>
            <person name="Wang K."/>
            <person name="Chen L.Y."/>
            <person name="Shirley N."/>
            <person name="Lin Y.R."/>
            <person name="Liu L.Y."/>
            <person name="Hernandez A.G."/>
            <person name="Wright C.L."/>
            <person name="Bulone V."/>
            <person name="Tuskan G.A."/>
            <person name="Heath K."/>
            <person name="Zee F."/>
            <person name="Moore P.H."/>
            <person name="Sunkar R."/>
            <person name="Leebens-Mack J.H."/>
            <person name="Mockler T."/>
            <person name="Bennetzen J.L."/>
            <person name="Freeling M."/>
            <person name="Sankoff D."/>
            <person name="Paterson A.H."/>
            <person name="Zhu X."/>
            <person name="Yang X."/>
            <person name="Smith J.A."/>
            <person name="Cushman J.C."/>
            <person name="Paull R.E."/>
            <person name="Yu Q."/>
        </authorList>
    </citation>
    <scope>NUCLEOTIDE SEQUENCE [LARGE SCALE GENOMIC DNA]</scope>
    <source>
        <strain evidence="2">cv. F153</strain>
    </source>
</reference>
<dbReference type="RefSeq" id="XP_020095974.1">
    <property type="nucleotide sequence ID" value="XM_020240385.1"/>
</dbReference>
<dbReference type="InterPro" id="IPR050796">
    <property type="entry name" value="SCF_F-box_component"/>
</dbReference>
<dbReference type="Proteomes" id="UP000515123">
    <property type="component" value="Linkage group 1"/>
</dbReference>
<accession>A0A6P5FJ68</accession>
<keyword evidence="2" id="KW-1185">Reference proteome</keyword>
<gene>
    <name evidence="3" type="primary">LOC109715404</name>
</gene>